<evidence type="ECO:0000259" key="1">
    <source>
        <dbReference type="Pfam" id="PF06983"/>
    </source>
</evidence>
<evidence type="ECO:0000313" key="3">
    <source>
        <dbReference type="Proteomes" id="UP000254060"/>
    </source>
</evidence>
<dbReference type="Gene3D" id="3.10.180.10">
    <property type="entry name" value="2,3-Dihydroxybiphenyl 1,2-Dioxygenase, domain 1"/>
    <property type="match status" value="1"/>
</dbReference>
<dbReference type="InterPro" id="IPR028973">
    <property type="entry name" value="PhnB-like"/>
</dbReference>
<evidence type="ECO:0000313" key="2">
    <source>
        <dbReference type="EMBL" id="STO06860.1"/>
    </source>
</evidence>
<dbReference type="Gene3D" id="3.30.720.100">
    <property type="match status" value="1"/>
</dbReference>
<protein>
    <submittedName>
        <fullName evidence="2">3-demethylubiquinone-9 3-methyltransferase</fullName>
    </submittedName>
</protein>
<sequence length="294" mass="33397">MITQPIIPCIWFEGDVERIAEWYVSVFPDSFVDYTTTLTDTPSGKTTIVTLSLSGQFFQLLGAGPLKERNPSISYMVTFPTSEEVETLWNELMEGAEVLMPLDTYDFSERYGWLKDKHGVSWQIMHSGGMDIQTVTPCLLFVGDVFGQAEAALNDWVSIFPDSYVLEDHLIRYGAADGPEVEGKLNYARFVLSGREFVAMDSAADHQFAFNEMQSLIAFCETQDEIDDYWEKLSAVPEAEQCGWLKDRYGVSWQIVPWAMEEMMTTGTKEQLARVTEAFLPMKKIDVATLRKVY</sequence>
<dbReference type="Proteomes" id="UP000254060">
    <property type="component" value="Unassembled WGS sequence"/>
</dbReference>
<feature type="domain" description="PhnB-like" evidence="1">
    <location>
        <begin position="134"/>
        <end position="256"/>
    </location>
</feature>
<dbReference type="Pfam" id="PF06983">
    <property type="entry name" value="3-dmu-9_3-mt"/>
    <property type="match status" value="2"/>
</dbReference>
<keyword evidence="2" id="KW-0489">Methyltransferase</keyword>
<dbReference type="STRING" id="1397694.GCA_000702585_00720"/>
<feature type="domain" description="PhnB-like" evidence="1">
    <location>
        <begin position="6"/>
        <end position="125"/>
    </location>
</feature>
<accession>A0A377FPV4</accession>
<dbReference type="AlphaFoldDB" id="A0A377FPV4"/>
<dbReference type="Gene3D" id="3.30.720.110">
    <property type="match status" value="1"/>
</dbReference>
<dbReference type="OrthoDB" id="9806473at2"/>
<proteinExistence type="predicted"/>
<dbReference type="CDD" id="cd06588">
    <property type="entry name" value="PhnB_like"/>
    <property type="match status" value="2"/>
</dbReference>
<dbReference type="RefSeq" id="WP_029334063.1">
    <property type="nucleotide sequence ID" value="NZ_UGGP01000001.1"/>
</dbReference>
<dbReference type="EMBL" id="UGGP01000001">
    <property type="protein sequence ID" value="STO06860.1"/>
    <property type="molecule type" value="Genomic_DNA"/>
</dbReference>
<dbReference type="SUPFAM" id="SSF54593">
    <property type="entry name" value="Glyoxalase/Bleomycin resistance protein/Dihydroxybiphenyl dioxygenase"/>
    <property type="match status" value="2"/>
</dbReference>
<dbReference type="InterPro" id="IPR029068">
    <property type="entry name" value="Glyas_Bleomycin-R_OHBP_Dase"/>
</dbReference>
<keyword evidence="2" id="KW-0808">Transferase</keyword>
<reference evidence="2 3" key="1">
    <citation type="submission" date="2018-06" db="EMBL/GenBank/DDBJ databases">
        <authorList>
            <consortium name="Pathogen Informatics"/>
            <person name="Doyle S."/>
        </authorList>
    </citation>
    <scope>NUCLEOTIDE SEQUENCE [LARGE SCALE GENOMIC DNA]</scope>
    <source>
        <strain evidence="2 3">NCTC13163</strain>
    </source>
</reference>
<gene>
    <name evidence="2" type="ORF">NCTC13163_00199</name>
</gene>
<dbReference type="GO" id="GO:0032259">
    <property type="term" value="P:methylation"/>
    <property type="evidence" value="ECO:0007669"/>
    <property type="project" value="UniProtKB-KW"/>
</dbReference>
<keyword evidence="2" id="KW-0830">Ubiquinone</keyword>
<name>A0A377FPV4_9BACL</name>
<dbReference type="PANTHER" id="PTHR33990">
    <property type="entry name" value="PROTEIN YJDN-RELATED"/>
    <property type="match status" value="1"/>
</dbReference>
<dbReference type="GO" id="GO:0008168">
    <property type="term" value="F:methyltransferase activity"/>
    <property type="evidence" value="ECO:0007669"/>
    <property type="project" value="UniProtKB-KW"/>
</dbReference>
<organism evidence="2 3">
    <name type="scientific">Exiguobacterium aurantiacum</name>
    <dbReference type="NCBI Taxonomy" id="33987"/>
    <lineage>
        <taxon>Bacteria</taxon>
        <taxon>Bacillati</taxon>
        <taxon>Bacillota</taxon>
        <taxon>Bacilli</taxon>
        <taxon>Bacillales</taxon>
        <taxon>Bacillales Family XII. Incertae Sedis</taxon>
        <taxon>Exiguobacterium</taxon>
    </lineage>
</organism>